<feature type="region of interest" description="Disordered" evidence="1">
    <location>
        <begin position="1"/>
        <end position="255"/>
    </location>
</feature>
<dbReference type="Pfam" id="PF10180">
    <property type="entry name" value="WKF"/>
    <property type="match status" value="1"/>
</dbReference>
<feature type="compositionally biased region" description="Basic and acidic residues" evidence="1">
    <location>
        <begin position="145"/>
        <end position="165"/>
    </location>
</feature>
<gene>
    <name evidence="3" type="ORF">H1R20_g3416</name>
</gene>
<feature type="compositionally biased region" description="Low complexity" evidence="1">
    <location>
        <begin position="33"/>
        <end position="42"/>
    </location>
</feature>
<feature type="compositionally biased region" description="Basic and acidic residues" evidence="1">
    <location>
        <begin position="199"/>
        <end position="215"/>
    </location>
</feature>
<dbReference type="InterPro" id="IPR019327">
    <property type="entry name" value="WKF"/>
</dbReference>
<accession>A0A9W8JF14</accession>
<evidence type="ECO:0000259" key="2">
    <source>
        <dbReference type="Pfam" id="PF10180"/>
    </source>
</evidence>
<evidence type="ECO:0000313" key="4">
    <source>
        <dbReference type="Proteomes" id="UP001140091"/>
    </source>
</evidence>
<feature type="compositionally biased region" description="Basic and acidic residues" evidence="1">
    <location>
        <begin position="1"/>
        <end position="23"/>
    </location>
</feature>
<evidence type="ECO:0000313" key="3">
    <source>
        <dbReference type="EMBL" id="KAJ2933631.1"/>
    </source>
</evidence>
<dbReference type="PANTHER" id="PTHR22306">
    <property type="entry name" value="CHROMOSOME 7 OPEN READING FRAME 50"/>
    <property type="match status" value="1"/>
</dbReference>
<name>A0A9W8JF14_9AGAR</name>
<dbReference type="EMBL" id="JANBPK010000738">
    <property type="protein sequence ID" value="KAJ2933631.1"/>
    <property type="molecule type" value="Genomic_DNA"/>
</dbReference>
<sequence length="400" mass="44652">MGKEEISGESSPKKEKKAADKLDKKSKKDRSPSTKQPSQSSTDIASERADPHEDGMAVDEPVGEEPKKTKRTSKKRRLELETSGNLHADIRQFEESEAPKKKKKKKDDPESHPNTLVSSFMDVDGQQALVDDHPLDTKGAGPSDAKPKKGEKESRKNKKDEEQRDGSSLGPLLNSEDVTTVGRSQLHTDKEDKKKRKEKNKEKNSESLPEAEIKVSSKKNSKYKTRLDEATPSKRKNRPDFADPQSDESLDPQARKALDYAFTQFNDPSEWKFNKAKQNWIIRNLWSSELIPENYFPLAMAYISKIRGGSRDKLKEQCNNVLKEPVASPESNDADTAKAMKSDPKIDSPAPKPKSILKSSTTNTVTSQPFAGAIIAAPVSQPTLDIKRHRAKLLLDALNL</sequence>
<keyword evidence="4" id="KW-1185">Reference proteome</keyword>
<organism evidence="3 4">
    <name type="scientific">Candolleomyces eurysporus</name>
    <dbReference type="NCBI Taxonomy" id="2828524"/>
    <lineage>
        <taxon>Eukaryota</taxon>
        <taxon>Fungi</taxon>
        <taxon>Dikarya</taxon>
        <taxon>Basidiomycota</taxon>
        <taxon>Agaricomycotina</taxon>
        <taxon>Agaricomycetes</taxon>
        <taxon>Agaricomycetidae</taxon>
        <taxon>Agaricales</taxon>
        <taxon>Agaricineae</taxon>
        <taxon>Psathyrellaceae</taxon>
        <taxon>Candolleomyces</taxon>
    </lineage>
</organism>
<dbReference type="Proteomes" id="UP001140091">
    <property type="component" value="Unassembled WGS sequence"/>
</dbReference>
<proteinExistence type="predicted"/>
<dbReference type="PANTHER" id="PTHR22306:SF2">
    <property type="entry name" value="CHROMOSOME 7 OPEN READING FRAME 50"/>
    <property type="match status" value="1"/>
</dbReference>
<dbReference type="OrthoDB" id="10261563at2759"/>
<protein>
    <recommendedName>
        <fullName evidence="2">WKF domain-containing protein</fullName>
    </recommendedName>
</protein>
<evidence type="ECO:0000256" key="1">
    <source>
        <dbReference type="SAM" id="MobiDB-lite"/>
    </source>
</evidence>
<feature type="compositionally biased region" description="Basic and acidic residues" evidence="1">
    <location>
        <begin position="45"/>
        <end position="55"/>
    </location>
</feature>
<feature type="compositionally biased region" description="Basic residues" evidence="1">
    <location>
        <begin position="68"/>
        <end position="77"/>
    </location>
</feature>
<feature type="compositionally biased region" description="Basic and acidic residues" evidence="1">
    <location>
        <begin position="88"/>
        <end position="99"/>
    </location>
</feature>
<feature type="non-terminal residue" evidence="3">
    <location>
        <position position="400"/>
    </location>
</feature>
<reference evidence="3" key="1">
    <citation type="submission" date="2022-06" db="EMBL/GenBank/DDBJ databases">
        <title>Genome Sequence of Candolleomyces eurysporus.</title>
        <authorList>
            <person name="Buettner E."/>
        </authorList>
    </citation>
    <scope>NUCLEOTIDE SEQUENCE</scope>
    <source>
        <strain evidence="3">VTCC 930004</strain>
    </source>
</reference>
<feature type="compositionally biased region" description="Basic and acidic residues" evidence="1">
    <location>
        <begin position="335"/>
        <end position="346"/>
    </location>
</feature>
<feature type="region of interest" description="Disordered" evidence="1">
    <location>
        <begin position="324"/>
        <end position="361"/>
    </location>
</feature>
<comment type="caution">
    <text evidence="3">The sequence shown here is derived from an EMBL/GenBank/DDBJ whole genome shotgun (WGS) entry which is preliminary data.</text>
</comment>
<feature type="domain" description="WKF" evidence="2">
    <location>
        <begin position="260"/>
        <end position="321"/>
    </location>
</feature>
<feature type="compositionally biased region" description="Polar residues" evidence="1">
    <location>
        <begin position="176"/>
        <end position="185"/>
    </location>
</feature>
<dbReference type="AlphaFoldDB" id="A0A9W8JF14"/>